<organism evidence="9 10">
    <name type="scientific">Lineolata rhizophorae</name>
    <dbReference type="NCBI Taxonomy" id="578093"/>
    <lineage>
        <taxon>Eukaryota</taxon>
        <taxon>Fungi</taxon>
        <taxon>Dikarya</taxon>
        <taxon>Ascomycota</taxon>
        <taxon>Pezizomycotina</taxon>
        <taxon>Dothideomycetes</taxon>
        <taxon>Dothideomycetes incertae sedis</taxon>
        <taxon>Lineolatales</taxon>
        <taxon>Lineolataceae</taxon>
        <taxon>Lineolata</taxon>
    </lineage>
</organism>
<dbReference type="InterPro" id="IPR010795">
    <property type="entry name" value="Prenylcys_lyase"/>
</dbReference>
<dbReference type="PIRSF" id="PIRSF036292">
    <property type="entry name" value="Prenylcysteine_oxidase"/>
    <property type="match status" value="1"/>
</dbReference>
<comment type="similarity">
    <text evidence="2">Belongs to the prenylcysteine oxidase family.</text>
</comment>
<sequence length="456" mass="51444">MNRILFEAAERFNLSTSSAEDDIYERVWKWEDDPENQLKKCQSDEAYTVSPFLGIWNGEAFVYTQKSASLGIWDFAKLLWRYGTAPLRANRLTKEVINRFLRLYEDPLFPWVSLTDAVRVVGLDTVTTKTAESLFKQRGMWGEFAREIVQASTRVNYAQHLSAIHSLESLVCLATEGAMAVRGGNWQMFDAMIHEATRDVRLNTSVTAVEYNSDGLYSVASTSPHSSDIEHFDDVIIATPLQFSGIDINSPSARLPDTIPYVQLHVTLFSTPRALSPSAFNLSGSESVPTFVLTTLQPDEDPGDDLEYGAGKAGFFSISVVKKGRNPHSLPPGRPERIYKIFSDKRVDDAFLARILGVEEPSSESCERDENEDPHRFCGLDENDVSWIHRKVWHSYPFELPRVTFEELRLGESLWYTSGIESFISTMETSALAGKNIAKLVVNEWVKSPETEKTEL</sequence>
<dbReference type="Pfam" id="PF07156">
    <property type="entry name" value="Prenylcys_lyase"/>
    <property type="match status" value="1"/>
</dbReference>
<dbReference type="GO" id="GO:0001735">
    <property type="term" value="F:prenylcysteine oxidase activity"/>
    <property type="evidence" value="ECO:0007669"/>
    <property type="project" value="InterPro"/>
</dbReference>
<keyword evidence="3" id="KW-0285">Flavoprotein</keyword>
<gene>
    <name evidence="9" type="ORF">BDY21DRAFT_370367</name>
</gene>
<dbReference type="PANTHER" id="PTHR15944">
    <property type="entry name" value="FARNESYLCYSTEINE LYASE"/>
    <property type="match status" value="1"/>
</dbReference>
<evidence type="ECO:0000256" key="7">
    <source>
        <dbReference type="ARBA" id="ARBA00023180"/>
    </source>
</evidence>
<evidence type="ECO:0000256" key="3">
    <source>
        <dbReference type="ARBA" id="ARBA00022630"/>
    </source>
</evidence>
<evidence type="ECO:0000256" key="5">
    <source>
        <dbReference type="ARBA" id="ARBA00022827"/>
    </source>
</evidence>
<keyword evidence="5" id="KW-0274">FAD</keyword>
<dbReference type="InterPro" id="IPR036188">
    <property type="entry name" value="FAD/NAD-bd_sf"/>
</dbReference>
<dbReference type="Proteomes" id="UP000799766">
    <property type="component" value="Unassembled WGS sequence"/>
</dbReference>
<protein>
    <submittedName>
        <fullName evidence="9">Prenylcysteine lyase-domain-containing protein</fullName>
    </submittedName>
</protein>
<keyword evidence="9" id="KW-0456">Lyase</keyword>
<dbReference type="GO" id="GO:0030327">
    <property type="term" value="P:prenylated protein catabolic process"/>
    <property type="evidence" value="ECO:0007669"/>
    <property type="project" value="TreeGrafter"/>
</dbReference>
<evidence type="ECO:0000256" key="6">
    <source>
        <dbReference type="ARBA" id="ARBA00023002"/>
    </source>
</evidence>
<keyword evidence="6" id="KW-0560">Oxidoreductase</keyword>
<evidence type="ECO:0000256" key="2">
    <source>
        <dbReference type="ARBA" id="ARBA00009967"/>
    </source>
</evidence>
<dbReference type="Gene3D" id="3.50.50.60">
    <property type="entry name" value="FAD/NAD(P)-binding domain"/>
    <property type="match status" value="1"/>
</dbReference>
<evidence type="ECO:0000259" key="8">
    <source>
        <dbReference type="Pfam" id="PF07156"/>
    </source>
</evidence>
<keyword evidence="10" id="KW-1185">Reference proteome</keyword>
<evidence type="ECO:0000256" key="1">
    <source>
        <dbReference type="ARBA" id="ARBA00001974"/>
    </source>
</evidence>
<evidence type="ECO:0000313" key="10">
    <source>
        <dbReference type="Proteomes" id="UP000799766"/>
    </source>
</evidence>
<accession>A0A6A6P782</accession>
<dbReference type="GO" id="GO:0016829">
    <property type="term" value="F:lyase activity"/>
    <property type="evidence" value="ECO:0007669"/>
    <property type="project" value="UniProtKB-KW"/>
</dbReference>
<dbReference type="PANTHER" id="PTHR15944:SF0">
    <property type="entry name" value="PRENYLCYSTEINE LYASE DOMAIN-CONTAINING PROTEIN"/>
    <property type="match status" value="1"/>
</dbReference>
<dbReference type="GO" id="GO:0030328">
    <property type="term" value="P:prenylcysteine catabolic process"/>
    <property type="evidence" value="ECO:0007669"/>
    <property type="project" value="InterPro"/>
</dbReference>
<name>A0A6A6P782_9PEZI</name>
<keyword evidence="4" id="KW-0732">Signal</keyword>
<evidence type="ECO:0000256" key="4">
    <source>
        <dbReference type="ARBA" id="ARBA00022729"/>
    </source>
</evidence>
<dbReference type="InterPro" id="IPR017046">
    <property type="entry name" value="Prenylcysteine_Oxase1"/>
</dbReference>
<dbReference type="EMBL" id="MU001675">
    <property type="protein sequence ID" value="KAF2459678.1"/>
    <property type="molecule type" value="Genomic_DNA"/>
</dbReference>
<keyword evidence="7" id="KW-0325">Glycoprotein</keyword>
<dbReference type="OrthoDB" id="437369at2759"/>
<evidence type="ECO:0000313" key="9">
    <source>
        <dbReference type="EMBL" id="KAF2459678.1"/>
    </source>
</evidence>
<feature type="domain" description="Prenylcysteine lyase" evidence="8">
    <location>
        <begin position="69"/>
        <end position="449"/>
    </location>
</feature>
<proteinExistence type="inferred from homology"/>
<dbReference type="AlphaFoldDB" id="A0A6A6P782"/>
<dbReference type="SUPFAM" id="SSF51905">
    <property type="entry name" value="FAD/NAD(P)-binding domain"/>
    <property type="match status" value="1"/>
</dbReference>
<reference evidence="9" key="1">
    <citation type="journal article" date="2020" name="Stud. Mycol.">
        <title>101 Dothideomycetes genomes: a test case for predicting lifestyles and emergence of pathogens.</title>
        <authorList>
            <person name="Haridas S."/>
            <person name="Albert R."/>
            <person name="Binder M."/>
            <person name="Bloem J."/>
            <person name="Labutti K."/>
            <person name="Salamov A."/>
            <person name="Andreopoulos B."/>
            <person name="Baker S."/>
            <person name="Barry K."/>
            <person name="Bills G."/>
            <person name="Bluhm B."/>
            <person name="Cannon C."/>
            <person name="Castanera R."/>
            <person name="Culley D."/>
            <person name="Daum C."/>
            <person name="Ezra D."/>
            <person name="Gonzalez J."/>
            <person name="Henrissat B."/>
            <person name="Kuo A."/>
            <person name="Liang C."/>
            <person name="Lipzen A."/>
            <person name="Lutzoni F."/>
            <person name="Magnuson J."/>
            <person name="Mondo S."/>
            <person name="Nolan M."/>
            <person name="Ohm R."/>
            <person name="Pangilinan J."/>
            <person name="Park H.-J."/>
            <person name="Ramirez L."/>
            <person name="Alfaro M."/>
            <person name="Sun H."/>
            <person name="Tritt A."/>
            <person name="Yoshinaga Y."/>
            <person name="Zwiers L.-H."/>
            <person name="Turgeon B."/>
            <person name="Goodwin S."/>
            <person name="Spatafora J."/>
            <person name="Crous P."/>
            <person name="Grigoriev I."/>
        </authorList>
    </citation>
    <scope>NUCLEOTIDE SEQUENCE</scope>
    <source>
        <strain evidence="9">ATCC 16933</strain>
    </source>
</reference>
<comment type="cofactor">
    <cofactor evidence="1">
        <name>FAD</name>
        <dbReference type="ChEBI" id="CHEBI:57692"/>
    </cofactor>
</comment>